<proteinExistence type="predicted"/>
<reference evidence="1 2" key="1">
    <citation type="submission" date="2016-07" db="EMBL/GenBank/DDBJ databases">
        <title>Draft genome sequence of Prauserella muralis DSM 45305, isolated from a mould-covered wall in an indoor environment.</title>
        <authorList>
            <person name="Ruckert C."/>
            <person name="Albersmeier A."/>
            <person name="Jiang C.-L."/>
            <person name="Jiang Y."/>
            <person name="Kalinowski J."/>
            <person name="Schneider O."/>
            <person name="Winkler A."/>
            <person name="Zotchev S.B."/>
        </authorList>
    </citation>
    <scope>NUCLEOTIDE SEQUENCE [LARGE SCALE GENOMIC DNA]</scope>
    <source>
        <strain evidence="1 2">DSM 45305</strain>
    </source>
</reference>
<organism evidence="1 2">
    <name type="scientific">Prauserella muralis</name>
    <dbReference type="NCBI Taxonomy" id="588067"/>
    <lineage>
        <taxon>Bacteria</taxon>
        <taxon>Bacillati</taxon>
        <taxon>Actinomycetota</taxon>
        <taxon>Actinomycetes</taxon>
        <taxon>Pseudonocardiales</taxon>
        <taxon>Pseudonocardiaceae</taxon>
        <taxon>Prauserella</taxon>
    </lineage>
</organism>
<keyword evidence="2" id="KW-1185">Reference proteome</keyword>
<dbReference type="RefSeq" id="WP_112280579.1">
    <property type="nucleotide sequence ID" value="NZ_MASW01000001.1"/>
</dbReference>
<accession>A0A2V4BB09</accession>
<comment type="caution">
    <text evidence="1">The sequence shown here is derived from an EMBL/GenBank/DDBJ whole genome shotgun (WGS) entry which is preliminary data.</text>
</comment>
<protein>
    <submittedName>
        <fullName evidence="1">Uncharacterized protein</fullName>
    </submittedName>
</protein>
<dbReference type="AlphaFoldDB" id="A0A2V4BB09"/>
<name>A0A2V4BB09_9PSEU</name>
<dbReference type="EMBL" id="MASW01000001">
    <property type="protein sequence ID" value="PXY32555.1"/>
    <property type="molecule type" value="Genomic_DNA"/>
</dbReference>
<dbReference type="OrthoDB" id="4870610at2"/>
<evidence type="ECO:0000313" key="2">
    <source>
        <dbReference type="Proteomes" id="UP000249915"/>
    </source>
</evidence>
<gene>
    <name evidence="1" type="ORF">BAY60_09940</name>
</gene>
<evidence type="ECO:0000313" key="1">
    <source>
        <dbReference type="EMBL" id="PXY32555.1"/>
    </source>
</evidence>
<sequence>MTRRAHTGVLLPDAPDNIISVAELRDSGLSTRVIAMRCRPDGPWRKLMRGVIQLAPGEPTRRQLLRAAAVYLGGDGVLSGIDALIAHGLELPVPRVIHLLVPAHRRVLPPDFLHLERTMRPPDPVLIGGLPFAPAARAALDAARREHDPDTLRDLLALPVYYGLCTFDDLQQELDEGSQRGSAAVRAELRRLRRMRDTYVHGVARQLIRRAPLPPPRWHVTVSDLRGRPIGTVDAWWEDVGLGWRFSSTAAEDPGGQLAHLSLTAAGVVLVRTPPDRLRDDPDLVLRELASAFRKAATRSRPLVTWAAEAA</sequence>
<dbReference type="Proteomes" id="UP000249915">
    <property type="component" value="Unassembled WGS sequence"/>
</dbReference>